<feature type="transmembrane region" description="Helical" evidence="7">
    <location>
        <begin position="95"/>
        <end position="115"/>
    </location>
</feature>
<keyword evidence="5 7" id="KW-1133">Transmembrane helix</keyword>
<sequence length="395" mass="43237">MLLPYRCKNPPETFPLATYLLIAINIAVYAVTSDGFAQVKESVVDAYGLSYQHMSARNWAASLFLHGDPMHLLGNCWFLHIFGASVEGRLKTPKFLILYFFAGLTGDFLHMAIFGPSFPDIPTIGASGAIMGVMGAAIYMFPHAEVLVFYGYGFYWGTTSWALLWVGIMYVAFDVVGVICCGPYSGVANLAHLGGVGGGLLFALIARVKRDTETQSQARSVLADSHDLGILNKYELRSLADTAPDDPLVALHWFRAEERAGFGFSAQCLDGFRRNLRKMIETLPVESVGQALVSYEAAGYQMPIRDGLQIALKLEGSAAPNLAATLYDLLLKRQDLDKESAATALLRRGIVSETKLGLYEIAVAHYEQVVRVDSMSPLAEQARHRIASLKRIGRA</sequence>
<dbReference type="GO" id="GO:0004252">
    <property type="term" value="F:serine-type endopeptidase activity"/>
    <property type="evidence" value="ECO:0007669"/>
    <property type="project" value="InterPro"/>
</dbReference>
<feature type="transmembrane region" description="Helical" evidence="7">
    <location>
        <begin position="153"/>
        <end position="173"/>
    </location>
</feature>
<dbReference type="Pfam" id="PF01694">
    <property type="entry name" value="Rhomboid"/>
    <property type="match status" value="1"/>
</dbReference>
<evidence type="ECO:0000256" key="5">
    <source>
        <dbReference type="ARBA" id="ARBA00022989"/>
    </source>
</evidence>
<evidence type="ECO:0000256" key="7">
    <source>
        <dbReference type="SAM" id="Phobius"/>
    </source>
</evidence>
<dbReference type="PANTHER" id="PTHR43731:SF14">
    <property type="entry name" value="PRESENILIN-ASSOCIATED RHOMBOID-LIKE PROTEIN, MITOCHONDRIAL"/>
    <property type="match status" value="1"/>
</dbReference>
<feature type="transmembrane region" description="Helical" evidence="7">
    <location>
        <begin position="121"/>
        <end position="141"/>
    </location>
</feature>
<dbReference type="EMBL" id="AP021858">
    <property type="protein sequence ID" value="BBO22478.1"/>
    <property type="molecule type" value="Genomic_DNA"/>
</dbReference>
<dbReference type="SUPFAM" id="SSF144091">
    <property type="entry name" value="Rhomboid-like"/>
    <property type="match status" value="1"/>
</dbReference>
<dbReference type="Gene3D" id="1.20.1540.10">
    <property type="entry name" value="Rhomboid-like"/>
    <property type="match status" value="1"/>
</dbReference>
<comment type="subcellular location">
    <subcellularLocation>
        <location evidence="1">Membrane</location>
        <topology evidence="1">Multi-pass membrane protein</topology>
    </subcellularLocation>
</comment>
<feature type="transmembrane region" description="Helical" evidence="7">
    <location>
        <begin position="13"/>
        <end position="32"/>
    </location>
</feature>
<keyword evidence="3 7" id="KW-0812">Transmembrane</keyword>
<dbReference type="InterPro" id="IPR022764">
    <property type="entry name" value="Peptidase_S54_rhomboid_dom"/>
</dbReference>
<dbReference type="AlphaFoldDB" id="A0A809R716"/>
<evidence type="ECO:0000256" key="2">
    <source>
        <dbReference type="ARBA" id="ARBA00009045"/>
    </source>
</evidence>
<evidence type="ECO:0000259" key="8">
    <source>
        <dbReference type="Pfam" id="PF01694"/>
    </source>
</evidence>
<evidence type="ECO:0000313" key="9">
    <source>
        <dbReference type="EMBL" id="BBO22478.1"/>
    </source>
</evidence>
<name>A0A809R716_9BACT</name>
<keyword evidence="4" id="KW-0378">Hydrolase</keyword>
<keyword evidence="6 7" id="KW-0472">Membrane</keyword>
<comment type="similarity">
    <text evidence="2">Belongs to the peptidase S54 family.</text>
</comment>
<feature type="domain" description="Peptidase S54 rhomboid" evidence="8">
    <location>
        <begin position="59"/>
        <end position="206"/>
    </location>
</feature>
<dbReference type="InterPro" id="IPR050925">
    <property type="entry name" value="Rhomboid_protease_S54"/>
</dbReference>
<dbReference type="KEGG" id="npy:NPRO_00730"/>
<evidence type="ECO:0000256" key="4">
    <source>
        <dbReference type="ARBA" id="ARBA00022801"/>
    </source>
</evidence>
<evidence type="ECO:0000313" key="10">
    <source>
        <dbReference type="Proteomes" id="UP000662873"/>
    </source>
</evidence>
<dbReference type="InterPro" id="IPR035952">
    <property type="entry name" value="Rhomboid-like_sf"/>
</dbReference>
<reference evidence="9" key="1">
    <citation type="journal article" name="DNA Res.">
        <title>The physiological potential of anammox bacteria as revealed by their core genome structure.</title>
        <authorList>
            <person name="Okubo T."/>
            <person name="Toyoda A."/>
            <person name="Fukuhara K."/>
            <person name="Uchiyama I."/>
            <person name="Harigaya Y."/>
            <person name="Kuroiwa M."/>
            <person name="Suzuki T."/>
            <person name="Murakami Y."/>
            <person name="Suwa Y."/>
            <person name="Takami H."/>
        </authorList>
    </citation>
    <scope>NUCLEOTIDE SEQUENCE</scope>
    <source>
        <strain evidence="9">317325-2</strain>
    </source>
</reference>
<protein>
    <submittedName>
        <fullName evidence="9">Hypothetical conserved protein</fullName>
    </submittedName>
</protein>
<proteinExistence type="inferred from homology"/>
<evidence type="ECO:0000256" key="6">
    <source>
        <dbReference type="ARBA" id="ARBA00023136"/>
    </source>
</evidence>
<organism evidence="9 10">
    <name type="scientific">Candidatus Nitrosymbiomonas proteolyticus</name>
    <dbReference type="NCBI Taxonomy" id="2608984"/>
    <lineage>
        <taxon>Bacteria</taxon>
        <taxon>Bacillati</taxon>
        <taxon>Armatimonadota</taxon>
        <taxon>Armatimonadota incertae sedis</taxon>
        <taxon>Candidatus Nitrosymbiomonas</taxon>
    </lineage>
</organism>
<dbReference type="PANTHER" id="PTHR43731">
    <property type="entry name" value="RHOMBOID PROTEASE"/>
    <property type="match status" value="1"/>
</dbReference>
<accession>A0A809R716</accession>
<feature type="transmembrane region" description="Helical" evidence="7">
    <location>
        <begin position="185"/>
        <end position="206"/>
    </location>
</feature>
<evidence type="ECO:0000256" key="3">
    <source>
        <dbReference type="ARBA" id="ARBA00022692"/>
    </source>
</evidence>
<dbReference type="Proteomes" id="UP000662873">
    <property type="component" value="Chromosome"/>
</dbReference>
<gene>
    <name evidence="9" type="ORF">NPRO_00730</name>
</gene>
<evidence type="ECO:0000256" key="1">
    <source>
        <dbReference type="ARBA" id="ARBA00004141"/>
    </source>
</evidence>
<dbReference type="GO" id="GO:0016020">
    <property type="term" value="C:membrane"/>
    <property type="evidence" value="ECO:0007669"/>
    <property type="project" value="UniProtKB-SubCell"/>
</dbReference>